<sequence length="37" mass="4326">MFKQTELDIVRSDIRVVQELMEHTNVSTTEVHIPVTE</sequence>
<evidence type="ECO:0000313" key="1">
    <source>
        <dbReference type="EMBL" id="SVD47398.1"/>
    </source>
</evidence>
<gene>
    <name evidence="1" type="ORF">METZ01_LOCUS400252</name>
</gene>
<dbReference type="AlphaFoldDB" id="A0A382VNE8"/>
<name>A0A382VNE8_9ZZZZ</name>
<organism evidence="1">
    <name type="scientific">marine metagenome</name>
    <dbReference type="NCBI Taxonomy" id="408172"/>
    <lineage>
        <taxon>unclassified sequences</taxon>
        <taxon>metagenomes</taxon>
        <taxon>ecological metagenomes</taxon>
    </lineage>
</organism>
<protein>
    <submittedName>
        <fullName evidence="1">Uncharacterized protein</fullName>
    </submittedName>
</protein>
<feature type="non-terminal residue" evidence="1">
    <location>
        <position position="37"/>
    </location>
</feature>
<reference evidence="1" key="1">
    <citation type="submission" date="2018-05" db="EMBL/GenBank/DDBJ databases">
        <authorList>
            <person name="Lanie J.A."/>
            <person name="Ng W.-L."/>
            <person name="Kazmierczak K.M."/>
            <person name="Andrzejewski T.M."/>
            <person name="Davidsen T.M."/>
            <person name="Wayne K.J."/>
            <person name="Tettelin H."/>
            <person name="Glass J.I."/>
            <person name="Rusch D."/>
            <person name="Podicherti R."/>
            <person name="Tsui H.-C.T."/>
            <person name="Winkler M.E."/>
        </authorList>
    </citation>
    <scope>NUCLEOTIDE SEQUENCE</scope>
</reference>
<dbReference type="EMBL" id="UINC01152955">
    <property type="protein sequence ID" value="SVD47398.1"/>
    <property type="molecule type" value="Genomic_DNA"/>
</dbReference>
<proteinExistence type="predicted"/>
<accession>A0A382VNE8</accession>